<dbReference type="PROSITE" id="PS50893">
    <property type="entry name" value="ABC_TRANSPORTER_2"/>
    <property type="match status" value="2"/>
</dbReference>
<dbReference type="InterPro" id="IPR027417">
    <property type="entry name" value="P-loop_NTPase"/>
</dbReference>
<keyword evidence="11" id="KW-1185">Reference proteome</keyword>
<dbReference type="InterPro" id="IPR003593">
    <property type="entry name" value="AAA+_ATPase"/>
</dbReference>
<dbReference type="SMART" id="SM00382">
    <property type="entry name" value="AAA"/>
    <property type="match status" value="1"/>
</dbReference>
<sequence>MQEPFLKVTGVCKEFPGVRALDNVSFECLLGSVHALIGENGAGKSTLIKILCGVYQPTRGETCLNGSPVRIEHPDQAAKLGISVIHQELNLLPAFTVAENLFLGHEPSKNLGAIDRGQVRAKAQELLARVGVNVDPDTLVKDLSLAQKQMVEIAKALSQESKIIVMDEPTAALNHNEVEKLMEIIRNLAATNHGVIFISHRLEEVFQVCDTVTVLRDGQLVGTKSISELDMEKIVEMMTGKAILGTRVDGKNPVQQRKLLETRNLSAKSWFHDINITVRAGEIVGLIGLEGQGQREFIRSLYGVVKTTSGQIFVDEQPVTFRNAKDAIRAGLAFVPEERKVEGLCLVLDLLQNMALPTLKDRQRFGFIDVEKERSMGKDLIAALQVHPSNPMHKANNLSGGNQQKIVIAKWLPAKPKVFLFSEPTRGVDIGAKEEIYQLMRSVTDQGAGVLMFSTDMGELLRVCDRILVMYEGHIVKEFRGTEATREMLMTAQWGLA</sequence>
<organism evidence="10 11">
    <name type="scientific">Hydrogenispora ethanolica</name>
    <dbReference type="NCBI Taxonomy" id="1082276"/>
    <lineage>
        <taxon>Bacteria</taxon>
        <taxon>Bacillati</taxon>
        <taxon>Bacillota</taxon>
        <taxon>Hydrogenispora</taxon>
    </lineage>
</organism>
<keyword evidence="2" id="KW-0813">Transport</keyword>
<keyword evidence="3" id="KW-1003">Cell membrane</keyword>
<dbReference type="PANTHER" id="PTHR43790">
    <property type="entry name" value="CARBOHYDRATE TRANSPORT ATP-BINDING PROTEIN MG119-RELATED"/>
    <property type="match status" value="1"/>
</dbReference>
<comment type="caution">
    <text evidence="10">The sequence shown here is derived from an EMBL/GenBank/DDBJ whole genome shotgun (WGS) entry which is preliminary data.</text>
</comment>
<dbReference type="GO" id="GO:0005524">
    <property type="term" value="F:ATP binding"/>
    <property type="evidence" value="ECO:0007669"/>
    <property type="project" value="UniProtKB-KW"/>
</dbReference>
<evidence type="ECO:0000313" key="11">
    <source>
        <dbReference type="Proteomes" id="UP000295008"/>
    </source>
</evidence>
<feature type="domain" description="ABC transporter" evidence="9">
    <location>
        <begin position="6"/>
        <end position="242"/>
    </location>
</feature>
<dbReference type="PANTHER" id="PTHR43790:SF9">
    <property type="entry name" value="GALACTOFURANOSE TRANSPORTER ATP-BINDING PROTEIN YTFR"/>
    <property type="match status" value="1"/>
</dbReference>
<accession>A0A4R1RSD2</accession>
<evidence type="ECO:0000256" key="8">
    <source>
        <dbReference type="ARBA" id="ARBA00023136"/>
    </source>
</evidence>
<dbReference type="FunFam" id="3.40.50.300:FF:000127">
    <property type="entry name" value="Ribose import ATP-binding protein RbsA"/>
    <property type="match status" value="1"/>
</dbReference>
<dbReference type="OrthoDB" id="9771863at2"/>
<evidence type="ECO:0000256" key="7">
    <source>
        <dbReference type="ARBA" id="ARBA00022967"/>
    </source>
</evidence>
<dbReference type="Proteomes" id="UP000295008">
    <property type="component" value="Unassembled WGS sequence"/>
</dbReference>
<dbReference type="InterPro" id="IPR017871">
    <property type="entry name" value="ABC_transporter-like_CS"/>
</dbReference>
<dbReference type="GO" id="GO:0016887">
    <property type="term" value="F:ATP hydrolysis activity"/>
    <property type="evidence" value="ECO:0007669"/>
    <property type="project" value="InterPro"/>
</dbReference>
<keyword evidence="7" id="KW-1278">Translocase</keyword>
<dbReference type="CDD" id="cd03215">
    <property type="entry name" value="ABC_Carb_Monos_II"/>
    <property type="match status" value="1"/>
</dbReference>
<name>A0A4R1RSD2_HYDET</name>
<dbReference type="Pfam" id="PF00005">
    <property type="entry name" value="ABC_tran"/>
    <property type="match status" value="2"/>
</dbReference>
<evidence type="ECO:0000256" key="5">
    <source>
        <dbReference type="ARBA" id="ARBA00022741"/>
    </source>
</evidence>
<proteinExistence type="predicted"/>
<dbReference type="EMBL" id="SLUN01000012">
    <property type="protein sequence ID" value="TCL69388.1"/>
    <property type="molecule type" value="Genomic_DNA"/>
</dbReference>
<evidence type="ECO:0000313" key="10">
    <source>
        <dbReference type="EMBL" id="TCL69388.1"/>
    </source>
</evidence>
<dbReference type="PROSITE" id="PS00211">
    <property type="entry name" value="ABC_TRANSPORTER_1"/>
    <property type="match status" value="1"/>
</dbReference>
<dbReference type="Gene3D" id="3.40.50.300">
    <property type="entry name" value="P-loop containing nucleotide triphosphate hydrolases"/>
    <property type="match status" value="2"/>
</dbReference>
<evidence type="ECO:0000256" key="4">
    <source>
        <dbReference type="ARBA" id="ARBA00022737"/>
    </source>
</evidence>
<dbReference type="AlphaFoldDB" id="A0A4R1RSD2"/>
<dbReference type="SUPFAM" id="SSF52540">
    <property type="entry name" value="P-loop containing nucleoside triphosphate hydrolases"/>
    <property type="match status" value="2"/>
</dbReference>
<keyword evidence="4" id="KW-0677">Repeat</keyword>
<keyword evidence="8" id="KW-0472">Membrane</keyword>
<protein>
    <submittedName>
        <fullName evidence="10">Monosaccharide ABC transporter ATP-binding protein (CUT2 family)</fullName>
    </submittedName>
</protein>
<evidence type="ECO:0000256" key="2">
    <source>
        <dbReference type="ARBA" id="ARBA00022448"/>
    </source>
</evidence>
<keyword evidence="5" id="KW-0547">Nucleotide-binding</keyword>
<gene>
    <name evidence="10" type="ORF">EDC14_101285</name>
</gene>
<dbReference type="InterPro" id="IPR050107">
    <property type="entry name" value="ABC_carbohydrate_import_ATPase"/>
</dbReference>
<dbReference type="InterPro" id="IPR003439">
    <property type="entry name" value="ABC_transporter-like_ATP-bd"/>
</dbReference>
<keyword evidence="6 10" id="KW-0067">ATP-binding</keyword>
<dbReference type="CDD" id="cd03216">
    <property type="entry name" value="ABC_Carb_Monos_I"/>
    <property type="match status" value="1"/>
</dbReference>
<evidence type="ECO:0000259" key="9">
    <source>
        <dbReference type="PROSITE" id="PS50893"/>
    </source>
</evidence>
<dbReference type="RefSeq" id="WP_132014405.1">
    <property type="nucleotide sequence ID" value="NZ_SLUN01000012.1"/>
</dbReference>
<evidence type="ECO:0000256" key="3">
    <source>
        <dbReference type="ARBA" id="ARBA00022475"/>
    </source>
</evidence>
<evidence type="ECO:0000256" key="1">
    <source>
        <dbReference type="ARBA" id="ARBA00004202"/>
    </source>
</evidence>
<reference evidence="10 11" key="1">
    <citation type="submission" date="2019-03" db="EMBL/GenBank/DDBJ databases">
        <title>Genomic Encyclopedia of Type Strains, Phase IV (KMG-IV): sequencing the most valuable type-strain genomes for metagenomic binning, comparative biology and taxonomic classification.</title>
        <authorList>
            <person name="Goeker M."/>
        </authorList>
    </citation>
    <scope>NUCLEOTIDE SEQUENCE [LARGE SCALE GENOMIC DNA]</scope>
    <source>
        <strain evidence="10 11">LX-B</strain>
    </source>
</reference>
<comment type="subcellular location">
    <subcellularLocation>
        <location evidence="1">Cell membrane</location>
        <topology evidence="1">Peripheral membrane protein</topology>
    </subcellularLocation>
</comment>
<feature type="domain" description="ABC transporter" evidence="9">
    <location>
        <begin position="254"/>
        <end position="497"/>
    </location>
</feature>
<evidence type="ECO:0000256" key="6">
    <source>
        <dbReference type="ARBA" id="ARBA00022840"/>
    </source>
</evidence>
<dbReference type="GO" id="GO:0005886">
    <property type="term" value="C:plasma membrane"/>
    <property type="evidence" value="ECO:0007669"/>
    <property type="project" value="UniProtKB-SubCell"/>
</dbReference>